<evidence type="ECO:0000313" key="3">
    <source>
        <dbReference type="EMBL" id="POZ80382.1"/>
    </source>
</evidence>
<dbReference type="RefSeq" id="WP_027810084.1">
    <property type="nucleotide sequence ID" value="NZ_CP184867.1"/>
</dbReference>
<comment type="caution">
    <text evidence="3">The sequence shown here is derived from an EMBL/GenBank/DDBJ whole genome shotgun (WGS) entry which is preliminary data.</text>
</comment>
<evidence type="ECO:0000313" key="4">
    <source>
        <dbReference type="Proteomes" id="UP000238655"/>
    </source>
</evidence>
<sequence>MNQLFLKMPNLHRVIDRAHADLIARGAAIAAECGLAPCGPAGWSNGLRDADRIALVVYQPRHGGGERYGVTRFFDGQYASADCVLPEHATRALLAATRAEFERICAADATRRADIRLDASVEDPDGASIELLASDVDVQRRDVRLEAQQLALF</sequence>
<evidence type="ECO:0000313" key="2">
    <source>
        <dbReference type="EMBL" id="MBO1835522.1"/>
    </source>
</evidence>
<reference evidence="1" key="2">
    <citation type="submission" date="2021-01" db="EMBL/GenBank/DDBJ databases">
        <title>Outbreak of Burkholderia contaminns endophthalmitis traced to a clinical ventilation system.</title>
        <authorList>
            <person name="Lipuma J."/>
            <person name="Spilker T."/>
            <person name="Kratholm J."/>
        </authorList>
    </citation>
    <scope>NUCLEOTIDE SEQUENCE</scope>
    <source>
        <strain evidence="1">HI4954</strain>
    </source>
</reference>
<gene>
    <name evidence="3" type="ORF">C3743_38690</name>
    <name evidence="2" type="ORF">J4M89_39715</name>
    <name evidence="1" type="ORF">JIN94_38970</name>
</gene>
<name>A0A2S5DMW1_9BURK</name>
<dbReference type="Proteomes" id="UP000611459">
    <property type="component" value="Unassembled WGS sequence"/>
</dbReference>
<dbReference type="AlphaFoldDB" id="A0A2S5DMW1"/>
<dbReference type="Proteomes" id="UP000238655">
    <property type="component" value="Unassembled WGS sequence"/>
</dbReference>
<reference evidence="2 5" key="3">
    <citation type="submission" date="2021-03" db="EMBL/GenBank/DDBJ databases">
        <title>Clinical course, treatment and visual outcome of an outbreak of Burkholderia contaminans endophthalmitis following cataract surgery.</title>
        <authorList>
            <person name="Lind C."/>
            <person name="Olsen K."/>
            <person name="Angelsen N.K."/>
            <person name="Krefting E.A."/>
            <person name="Fossen K."/>
            <person name="Gravningen K."/>
            <person name="Depoorter E."/>
            <person name="Vandamme P."/>
            <person name="Bertelsen G."/>
        </authorList>
    </citation>
    <scope>NUCLEOTIDE SEQUENCE [LARGE SCALE GENOMIC DNA]</scope>
    <source>
        <strain evidence="2 5">51242556</strain>
    </source>
</reference>
<dbReference type="EMBL" id="JAGEMX010000033">
    <property type="protein sequence ID" value="MBO1835522.1"/>
    <property type="molecule type" value="Genomic_DNA"/>
</dbReference>
<evidence type="ECO:0000313" key="5">
    <source>
        <dbReference type="Proteomes" id="UP000664048"/>
    </source>
</evidence>
<dbReference type="EMBL" id="JAENIB010000039">
    <property type="protein sequence ID" value="MBK1935875.1"/>
    <property type="molecule type" value="Genomic_DNA"/>
</dbReference>
<reference evidence="3 4" key="1">
    <citation type="submission" date="2018-01" db="EMBL/GenBank/DDBJ databases">
        <title>Successful Treatment of Persistent Burkholderia cepacia Bacteremia with Ceftazidime-Avibactam.</title>
        <authorList>
            <person name="Tamma P."/>
            <person name="Fan Y."/>
            <person name="Bergman Y."/>
            <person name="Sick-Samuels A."/>
            <person name="Hsu A."/>
            <person name="Timp W."/>
            <person name="Simner P."/>
        </authorList>
    </citation>
    <scope>NUCLEOTIDE SEQUENCE [LARGE SCALE GENOMIC DNA]</scope>
    <source>
        <strain evidence="3 4">170816</strain>
    </source>
</reference>
<keyword evidence="5" id="KW-1185">Reference proteome</keyword>
<dbReference type="EMBL" id="PQVP01000004">
    <property type="protein sequence ID" value="POZ80382.1"/>
    <property type="molecule type" value="Genomic_DNA"/>
</dbReference>
<dbReference type="Proteomes" id="UP000664048">
    <property type="component" value="Unassembled WGS sequence"/>
</dbReference>
<evidence type="ECO:0000313" key="1">
    <source>
        <dbReference type="EMBL" id="MBK1935875.1"/>
    </source>
</evidence>
<proteinExistence type="predicted"/>
<protein>
    <submittedName>
        <fullName evidence="3">Uncharacterized protein</fullName>
    </submittedName>
</protein>
<organism evidence="3 4">
    <name type="scientific">Burkholderia contaminans</name>
    <dbReference type="NCBI Taxonomy" id="488447"/>
    <lineage>
        <taxon>Bacteria</taxon>
        <taxon>Pseudomonadati</taxon>
        <taxon>Pseudomonadota</taxon>
        <taxon>Betaproteobacteria</taxon>
        <taxon>Burkholderiales</taxon>
        <taxon>Burkholderiaceae</taxon>
        <taxon>Burkholderia</taxon>
        <taxon>Burkholderia cepacia complex</taxon>
    </lineage>
</organism>
<accession>A0A2S5DMW1</accession>